<name>A0ACA9NY59_9GLOM</name>
<evidence type="ECO:0000313" key="2">
    <source>
        <dbReference type="Proteomes" id="UP000789860"/>
    </source>
</evidence>
<accession>A0ACA9NY59</accession>
<reference evidence="1" key="1">
    <citation type="submission" date="2021-06" db="EMBL/GenBank/DDBJ databases">
        <authorList>
            <person name="Kallberg Y."/>
            <person name="Tangrot J."/>
            <person name="Rosling A."/>
        </authorList>
    </citation>
    <scope>NUCLEOTIDE SEQUENCE</scope>
    <source>
        <strain evidence="1">AU212A</strain>
    </source>
</reference>
<evidence type="ECO:0000313" key="1">
    <source>
        <dbReference type="EMBL" id="CAG8681520.1"/>
    </source>
</evidence>
<feature type="non-terminal residue" evidence="1">
    <location>
        <position position="82"/>
    </location>
</feature>
<protein>
    <submittedName>
        <fullName evidence="1">3259_t:CDS:1</fullName>
    </submittedName>
</protein>
<feature type="non-terminal residue" evidence="1">
    <location>
        <position position="1"/>
    </location>
</feature>
<dbReference type="EMBL" id="CAJVPM010032044">
    <property type="protein sequence ID" value="CAG8681520.1"/>
    <property type="molecule type" value="Genomic_DNA"/>
</dbReference>
<keyword evidence="2" id="KW-1185">Reference proteome</keyword>
<dbReference type="Proteomes" id="UP000789860">
    <property type="component" value="Unassembled WGS sequence"/>
</dbReference>
<organism evidence="1 2">
    <name type="scientific">Scutellospora calospora</name>
    <dbReference type="NCBI Taxonomy" id="85575"/>
    <lineage>
        <taxon>Eukaryota</taxon>
        <taxon>Fungi</taxon>
        <taxon>Fungi incertae sedis</taxon>
        <taxon>Mucoromycota</taxon>
        <taxon>Glomeromycotina</taxon>
        <taxon>Glomeromycetes</taxon>
        <taxon>Diversisporales</taxon>
        <taxon>Gigasporaceae</taxon>
        <taxon>Scutellospora</taxon>
    </lineage>
</organism>
<sequence>MNKVNKVNNCDDSSNLPHLLRWKGSVIPNVIVQTLIVTAFSAVVTAVFIKTNIKPGIPQTFIPVLGFVVGLLLTYRTNTAYD</sequence>
<comment type="caution">
    <text evidence="1">The sequence shown here is derived from an EMBL/GenBank/DDBJ whole genome shotgun (WGS) entry which is preliminary data.</text>
</comment>
<proteinExistence type="predicted"/>
<gene>
    <name evidence="1" type="ORF">SCALOS_LOCUS9753</name>
</gene>